<evidence type="ECO:0000259" key="3">
    <source>
        <dbReference type="Pfam" id="PF00266"/>
    </source>
</evidence>
<dbReference type="Pfam" id="PF00266">
    <property type="entry name" value="Aminotran_5"/>
    <property type="match status" value="1"/>
</dbReference>
<dbReference type="SUPFAM" id="SSF53383">
    <property type="entry name" value="PLP-dependent transferases"/>
    <property type="match status" value="1"/>
</dbReference>
<sequence length="263" mass="27824">SVGMVSVDSVREALRPDTVLVSIMAANNEVGTLQPFAEIGSLCSENGVIFHTDAVQCFGKLPISSISDFKADLVSLCSHKFLGPKGAGLLFIKSPLLPHPILHGAGHENDRRAGTENLPAILGLAEAIVRFIPSPPFLKASLSPLASRLISGLDLIEGALFIGQRDPDLRLFNTVSFLLEGSDSISLLGALDLEGICASSGSACSSGSVNPSHVVRAMGFNEFGAISLIRFSLGRYTSSEEIDLVLDVLPDIFSRCLCNRISC</sequence>
<name>A0A382TKG9_9ZZZZ</name>
<dbReference type="PANTHER" id="PTHR11601:SF34">
    <property type="entry name" value="CYSTEINE DESULFURASE"/>
    <property type="match status" value="1"/>
</dbReference>
<protein>
    <recommendedName>
        <fullName evidence="3">Aminotransferase class V domain-containing protein</fullName>
    </recommendedName>
</protein>
<comment type="similarity">
    <text evidence="2">Belongs to the class-V pyridoxal-phosphate-dependent aminotransferase family. NifS/IscS subfamily.</text>
</comment>
<dbReference type="Gene3D" id="3.40.640.10">
    <property type="entry name" value="Type I PLP-dependent aspartate aminotransferase-like (Major domain)"/>
    <property type="match status" value="1"/>
</dbReference>
<evidence type="ECO:0000313" key="4">
    <source>
        <dbReference type="EMBL" id="SVD22614.1"/>
    </source>
</evidence>
<dbReference type="Gene3D" id="3.90.1150.10">
    <property type="entry name" value="Aspartate Aminotransferase, domain 1"/>
    <property type="match status" value="1"/>
</dbReference>
<dbReference type="InterPro" id="IPR015421">
    <property type="entry name" value="PyrdxlP-dep_Trfase_major"/>
</dbReference>
<dbReference type="InterPro" id="IPR015424">
    <property type="entry name" value="PyrdxlP-dep_Trfase"/>
</dbReference>
<feature type="non-terminal residue" evidence="4">
    <location>
        <position position="1"/>
    </location>
</feature>
<evidence type="ECO:0000256" key="2">
    <source>
        <dbReference type="ARBA" id="ARBA00006490"/>
    </source>
</evidence>
<evidence type="ECO:0000256" key="1">
    <source>
        <dbReference type="ARBA" id="ARBA00001933"/>
    </source>
</evidence>
<proteinExistence type="inferred from homology"/>
<reference evidence="4" key="1">
    <citation type="submission" date="2018-05" db="EMBL/GenBank/DDBJ databases">
        <authorList>
            <person name="Lanie J.A."/>
            <person name="Ng W.-L."/>
            <person name="Kazmierczak K.M."/>
            <person name="Andrzejewski T.M."/>
            <person name="Davidsen T.M."/>
            <person name="Wayne K.J."/>
            <person name="Tettelin H."/>
            <person name="Glass J.I."/>
            <person name="Rusch D."/>
            <person name="Podicherti R."/>
            <person name="Tsui H.-C.T."/>
            <person name="Winkler M.E."/>
        </authorList>
    </citation>
    <scope>NUCLEOTIDE SEQUENCE</scope>
</reference>
<dbReference type="AlphaFoldDB" id="A0A382TKG9"/>
<dbReference type="EMBL" id="UINC01137339">
    <property type="protein sequence ID" value="SVD22614.1"/>
    <property type="molecule type" value="Genomic_DNA"/>
</dbReference>
<comment type="cofactor">
    <cofactor evidence="1">
        <name>pyridoxal 5'-phosphate</name>
        <dbReference type="ChEBI" id="CHEBI:597326"/>
    </cofactor>
</comment>
<dbReference type="InterPro" id="IPR000192">
    <property type="entry name" value="Aminotrans_V_dom"/>
</dbReference>
<dbReference type="PANTHER" id="PTHR11601">
    <property type="entry name" value="CYSTEINE DESULFURYLASE FAMILY MEMBER"/>
    <property type="match status" value="1"/>
</dbReference>
<organism evidence="4">
    <name type="scientific">marine metagenome</name>
    <dbReference type="NCBI Taxonomy" id="408172"/>
    <lineage>
        <taxon>unclassified sequences</taxon>
        <taxon>metagenomes</taxon>
        <taxon>ecological metagenomes</taxon>
    </lineage>
</organism>
<feature type="domain" description="Aminotransferase class V" evidence="3">
    <location>
        <begin position="3"/>
        <end position="244"/>
    </location>
</feature>
<accession>A0A382TKG9</accession>
<dbReference type="InterPro" id="IPR015422">
    <property type="entry name" value="PyrdxlP-dep_Trfase_small"/>
</dbReference>
<gene>
    <name evidence="4" type="ORF">METZ01_LOCUS375468</name>
</gene>